<dbReference type="OrthoDB" id="3193269at2"/>
<accession>A0A3N9U989</accession>
<dbReference type="InterPro" id="IPR000305">
    <property type="entry name" value="GIY-YIG_endonuc"/>
</dbReference>
<organism evidence="2 3">
    <name type="scientific">Lysinibacillus composti</name>
    <dbReference type="NCBI Taxonomy" id="720633"/>
    <lineage>
        <taxon>Bacteria</taxon>
        <taxon>Bacillati</taxon>
        <taxon>Bacillota</taxon>
        <taxon>Bacilli</taxon>
        <taxon>Bacillales</taxon>
        <taxon>Bacillaceae</taxon>
        <taxon>Lysinibacillus</taxon>
    </lineage>
</organism>
<dbReference type="SUPFAM" id="SSF52540">
    <property type="entry name" value="P-loop containing nucleoside triphosphate hydrolases"/>
    <property type="match status" value="1"/>
</dbReference>
<name>A0A3N9U989_9BACI</name>
<gene>
    <name evidence="2" type="ORF">EBB45_17755</name>
</gene>
<feature type="domain" description="GIY-YIG" evidence="1">
    <location>
        <begin position="27"/>
        <end position="99"/>
    </location>
</feature>
<dbReference type="RefSeq" id="WP_124766691.1">
    <property type="nucleotide sequence ID" value="NZ_JAFBDY010000023.1"/>
</dbReference>
<dbReference type="InterPro" id="IPR018647">
    <property type="entry name" value="SLFN_3-like_DNA/RNA_helicase"/>
</dbReference>
<dbReference type="Pfam" id="PF09848">
    <property type="entry name" value="SLFN-g3_helicase"/>
    <property type="match status" value="1"/>
</dbReference>
<dbReference type="CDD" id="cd10439">
    <property type="entry name" value="GIY-YIG_COG3410"/>
    <property type="match status" value="1"/>
</dbReference>
<dbReference type="AlphaFoldDB" id="A0A3N9U989"/>
<keyword evidence="3" id="KW-1185">Reference proteome</keyword>
<proteinExistence type="predicted"/>
<dbReference type="PROSITE" id="PS50164">
    <property type="entry name" value="GIY_YIG"/>
    <property type="match status" value="1"/>
</dbReference>
<sequence length="551" mass="64241">MENLEIVTWPFQDKSLNQIGNNESYLNYPVIYILNGSKEAYIGETVYFKKRMRSHIKNKERKSLEYMHLIKHEEFNRSATFHLETKLINYFLGDEKYKLQNKSKTTNDFTHNYFNKPFYDQGVFKELWIKLFEKGIVANEQHVIENKDIFKLSPFKELSLEQIDLKEKVIEFCEAQVQLQQHEYGSLFVIKGEAGVGKSVVLSSIFNTIQEQTTEASSPLYKTENYLVVNHEEMYKTYKGIASQLKHLKAKNFAKPTPLINQLIKQDKKVDIILVDEAHLLLTRPDTYNNFHAQNQLEELLKLAKVVVMVYDSDQVLKLKSLWQELTLEILVEKSSHTEYYELTNQFRMQANDEVIEWINQFKQKRLLPLPYDEGYEFKVFVTLKEMHEAIKTKNNEYGLSRVVSTFDYLHKKDGGVYYITEDRGEYQIPWNITDSKFTWAEKASTVNEAGSIYTIQGFDLNYVGVILGPSISYDEQTDRLVIKTEAYKDVGAYSGTEGIENVEAAKERIILNSVNILMKRGIKGLYIYASDEALRNKLIKSQSKIGENEE</sequence>
<dbReference type="Proteomes" id="UP000274033">
    <property type="component" value="Unassembled WGS sequence"/>
</dbReference>
<comment type="caution">
    <text evidence="2">The sequence shown here is derived from an EMBL/GenBank/DDBJ whole genome shotgun (WGS) entry which is preliminary data.</text>
</comment>
<dbReference type="InterPro" id="IPR027417">
    <property type="entry name" value="P-loop_NTPase"/>
</dbReference>
<reference evidence="2 3" key="1">
    <citation type="journal article" date="2013" name="J. Microbiol.">
        <title>Lysinibacillus chungkukjangi sp. nov., isolated from Chungkukjang, Korean fermented soybean food.</title>
        <authorList>
            <person name="Kim S.J."/>
            <person name="Jang Y.H."/>
            <person name="Hamada M."/>
            <person name="Ahn J.H."/>
            <person name="Weon H.Y."/>
            <person name="Suzuki K."/>
            <person name="Whang K.S."/>
            <person name="Kwon S.W."/>
        </authorList>
    </citation>
    <scope>NUCLEOTIDE SEQUENCE [LARGE SCALE GENOMIC DNA]</scope>
    <source>
        <strain evidence="2 3">MCCC 1A12701</strain>
    </source>
</reference>
<dbReference type="Gene3D" id="3.40.50.300">
    <property type="entry name" value="P-loop containing nucleotide triphosphate hydrolases"/>
    <property type="match status" value="1"/>
</dbReference>
<dbReference type="EMBL" id="RRCT01000025">
    <property type="protein sequence ID" value="RQW73209.1"/>
    <property type="molecule type" value="Genomic_DNA"/>
</dbReference>
<protein>
    <submittedName>
        <fullName evidence="2">DUF2075 domain-containing protein</fullName>
    </submittedName>
</protein>
<evidence type="ECO:0000313" key="3">
    <source>
        <dbReference type="Proteomes" id="UP000274033"/>
    </source>
</evidence>
<evidence type="ECO:0000313" key="2">
    <source>
        <dbReference type="EMBL" id="RQW73209.1"/>
    </source>
</evidence>
<evidence type="ECO:0000259" key="1">
    <source>
        <dbReference type="PROSITE" id="PS50164"/>
    </source>
</evidence>